<organism evidence="2 3">
    <name type="scientific">Streptomyces prasinus</name>
    <dbReference type="NCBI Taxonomy" id="67345"/>
    <lineage>
        <taxon>Bacteria</taxon>
        <taxon>Bacillati</taxon>
        <taxon>Actinomycetota</taxon>
        <taxon>Actinomycetes</taxon>
        <taxon>Kitasatosporales</taxon>
        <taxon>Streptomycetaceae</taxon>
        <taxon>Streptomyces</taxon>
    </lineage>
</organism>
<evidence type="ECO:0008006" key="4">
    <source>
        <dbReference type="Google" id="ProtNLM"/>
    </source>
</evidence>
<feature type="compositionally biased region" description="Low complexity" evidence="1">
    <location>
        <begin position="150"/>
        <end position="164"/>
    </location>
</feature>
<evidence type="ECO:0000256" key="1">
    <source>
        <dbReference type="SAM" id="MobiDB-lite"/>
    </source>
</evidence>
<sequence length="170" mass="18197">MITDPFRGRRRAASTVLAAVAVLAFVTGCGDEPPAGHEQRLQKAAGVASFKITCTKDLWERTKPGHDRTDSHEDAKPHSLNGSPGERGLVEIILTGAQLVDYLKTLEEDISGGLFADKSVEELSRRMYEAIAPVVDRIEKGKPPTEIPQAVVDDAAAPAGPASSPLEKQD</sequence>
<name>A0ABX6APP5_9ACTN</name>
<evidence type="ECO:0000313" key="3">
    <source>
        <dbReference type="Proteomes" id="UP000326041"/>
    </source>
</evidence>
<keyword evidence="3" id="KW-1185">Reference proteome</keyword>
<protein>
    <recommendedName>
        <fullName evidence="4">Lipoprotein</fullName>
    </recommendedName>
</protein>
<feature type="region of interest" description="Disordered" evidence="1">
    <location>
        <begin position="61"/>
        <end position="86"/>
    </location>
</feature>
<dbReference type="GeneID" id="95533415"/>
<reference evidence="2 3" key="1">
    <citation type="submission" date="2017-09" db="EMBL/GenBank/DDBJ databases">
        <authorList>
            <person name="Lee N."/>
            <person name="Cho B.-K."/>
        </authorList>
    </citation>
    <scope>NUCLEOTIDE SEQUENCE [LARGE SCALE GENOMIC DNA]</scope>
    <source>
        <strain evidence="2 3">ATCC 13879</strain>
    </source>
</reference>
<feature type="compositionally biased region" description="Basic and acidic residues" evidence="1">
    <location>
        <begin position="61"/>
        <end position="77"/>
    </location>
</feature>
<feature type="region of interest" description="Disordered" evidence="1">
    <location>
        <begin position="139"/>
        <end position="170"/>
    </location>
</feature>
<dbReference type="EMBL" id="CP023697">
    <property type="protein sequence ID" value="QEV04700.1"/>
    <property type="molecule type" value="Genomic_DNA"/>
</dbReference>
<dbReference type="Proteomes" id="UP000326041">
    <property type="component" value="Chromosome"/>
</dbReference>
<accession>A0ABX6APP5</accession>
<dbReference type="RefSeq" id="WP_150475043.1">
    <property type="nucleotide sequence ID" value="NZ_CP023697.1"/>
</dbReference>
<proteinExistence type="predicted"/>
<dbReference type="PROSITE" id="PS51257">
    <property type="entry name" value="PROKAR_LIPOPROTEIN"/>
    <property type="match status" value="1"/>
</dbReference>
<evidence type="ECO:0000313" key="2">
    <source>
        <dbReference type="EMBL" id="QEV04700.1"/>
    </source>
</evidence>
<gene>
    <name evidence="2" type="ORF">CP972_02290</name>
</gene>